<keyword evidence="3 8" id="KW-0808">Transferase</keyword>
<feature type="domain" description="Radical SAM core" evidence="10">
    <location>
        <begin position="139"/>
        <end position="368"/>
    </location>
</feature>
<dbReference type="CDD" id="cd01335">
    <property type="entry name" value="Radical_SAM"/>
    <property type="match status" value="1"/>
</dbReference>
<feature type="binding site" evidence="8">
    <location>
        <position position="160"/>
    </location>
    <ligand>
        <name>[4Fe-4S] cluster</name>
        <dbReference type="ChEBI" id="CHEBI:49883"/>
        <label>2</label>
        <note>4Fe-4S-S-AdoMet</note>
    </ligand>
</feature>
<dbReference type="InterPro" id="IPR012340">
    <property type="entry name" value="NA-bd_OB-fold"/>
</dbReference>
<keyword evidence="11" id="KW-0689">Ribosomal protein</keyword>
<dbReference type="InterPro" id="IPR005839">
    <property type="entry name" value="Methylthiotransferase"/>
</dbReference>
<dbReference type="InterPro" id="IPR005840">
    <property type="entry name" value="Ribosomal_uS12_MeSTrfase_RimO"/>
</dbReference>
<proteinExistence type="inferred from homology"/>
<evidence type="ECO:0000256" key="6">
    <source>
        <dbReference type="ARBA" id="ARBA00023004"/>
    </source>
</evidence>
<evidence type="ECO:0000256" key="7">
    <source>
        <dbReference type="ARBA" id="ARBA00023014"/>
    </source>
</evidence>
<feature type="binding site" evidence="8">
    <location>
        <position position="153"/>
    </location>
    <ligand>
        <name>[4Fe-4S] cluster</name>
        <dbReference type="ChEBI" id="CHEBI:49883"/>
        <label>2</label>
        <note>4Fe-4S-S-AdoMet</note>
    </ligand>
</feature>
<evidence type="ECO:0000256" key="2">
    <source>
        <dbReference type="ARBA" id="ARBA00022490"/>
    </source>
</evidence>
<dbReference type="InterPro" id="IPR038135">
    <property type="entry name" value="Methylthiotransferase_N_sf"/>
</dbReference>
<keyword evidence="6 8" id="KW-0408">Iron</keyword>
<gene>
    <name evidence="8 11" type="primary">rimO</name>
    <name evidence="11" type="ORF">E3J33_03610</name>
</gene>
<dbReference type="SUPFAM" id="SSF102114">
    <property type="entry name" value="Radical SAM enzymes"/>
    <property type="match status" value="1"/>
</dbReference>
<dbReference type="Gene3D" id="3.80.30.20">
    <property type="entry name" value="tm_1862 like domain"/>
    <property type="match status" value="1"/>
</dbReference>
<accession>A0A523YLS2</accession>
<dbReference type="Pfam" id="PF04055">
    <property type="entry name" value="Radical_SAM"/>
    <property type="match status" value="1"/>
</dbReference>
<comment type="function">
    <text evidence="8">Catalyzes the methylthiolation of an aspartic acid residue of ribosomal protein uS12.</text>
</comment>
<comment type="similarity">
    <text evidence="8">Belongs to the methylthiotransferase family. RimO subfamily.</text>
</comment>
<feature type="binding site" evidence="8">
    <location>
        <position position="46"/>
    </location>
    <ligand>
        <name>[4Fe-4S] cluster</name>
        <dbReference type="ChEBI" id="CHEBI:49883"/>
        <label>1</label>
    </ligand>
</feature>
<dbReference type="GO" id="GO:0046872">
    <property type="term" value="F:metal ion binding"/>
    <property type="evidence" value="ECO:0007669"/>
    <property type="project" value="UniProtKB-KW"/>
</dbReference>
<dbReference type="Gene3D" id="3.40.50.12160">
    <property type="entry name" value="Methylthiotransferase, N-terminal domain"/>
    <property type="match status" value="1"/>
</dbReference>
<dbReference type="InterPro" id="IPR020612">
    <property type="entry name" value="Methylthiotransferase_CS"/>
</dbReference>
<keyword evidence="7 8" id="KW-0411">Iron-sulfur</keyword>
<dbReference type="Gene3D" id="2.40.50.140">
    <property type="entry name" value="Nucleic acid-binding proteins"/>
    <property type="match status" value="1"/>
</dbReference>
<comment type="cofactor">
    <cofactor evidence="8">
        <name>[4Fe-4S] cluster</name>
        <dbReference type="ChEBI" id="CHEBI:49883"/>
    </cofactor>
    <text evidence="8">Binds 2 [4Fe-4S] clusters. One cluster is coordinated with 3 cysteines and an exchangeable S-adenosyl-L-methionine.</text>
</comment>
<feature type="binding site" evidence="8">
    <location>
        <position position="10"/>
    </location>
    <ligand>
        <name>[4Fe-4S] cluster</name>
        <dbReference type="ChEBI" id="CHEBI:49883"/>
        <label>1</label>
    </ligand>
</feature>
<evidence type="ECO:0000256" key="5">
    <source>
        <dbReference type="ARBA" id="ARBA00022723"/>
    </source>
</evidence>
<evidence type="ECO:0000256" key="1">
    <source>
        <dbReference type="ARBA" id="ARBA00022485"/>
    </source>
</evidence>
<dbReference type="EMBL" id="SOIJ01000205">
    <property type="protein sequence ID" value="TET92511.1"/>
    <property type="molecule type" value="Genomic_DNA"/>
</dbReference>
<dbReference type="InterPro" id="IPR023404">
    <property type="entry name" value="rSAM_horseshoe"/>
</dbReference>
<dbReference type="FunFam" id="3.80.30.20:FF:000001">
    <property type="entry name" value="tRNA-2-methylthio-N(6)-dimethylallyladenosine synthase 2"/>
    <property type="match status" value="1"/>
</dbReference>
<dbReference type="HAMAP" id="MF_01865">
    <property type="entry name" value="MTTase_RimO"/>
    <property type="match status" value="1"/>
</dbReference>
<reference evidence="11 12" key="1">
    <citation type="submission" date="2019-03" db="EMBL/GenBank/DDBJ databases">
        <title>Metabolic potential of uncultured bacteria and archaea associated with petroleum seepage in deep-sea sediments.</title>
        <authorList>
            <person name="Dong X."/>
            <person name="Hubert C."/>
        </authorList>
    </citation>
    <scope>NUCLEOTIDE SEQUENCE [LARGE SCALE GENOMIC DNA]</scope>
    <source>
        <strain evidence="11">E29_bin28</strain>
    </source>
</reference>
<dbReference type="InterPro" id="IPR013848">
    <property type="entry name" value="Methylthiotransferase_N"/>
</dbReference>
<evidence type="ECO:0000256" key="8">
    <source>
        <dbReference type="HAMAP-Rule" id="MF_01865"/>
    </source>
</evidence>
<dbReference type="PROSITE" id="PS51449">
    <property type="entry name" value="MTTASE_N"/>
    <property type="match status" value="1"/>
</dbReference>
<keyword evidence="2 8" id="KW-0963">Cytoplasm</keyword>
<keyword evidence="1 8" id="KW-0004">4Fe-4S</keyword>
<dbReference type="SMART" id="SM00729">
    <property type="entry name" value="Elp3"/>
    <property type="match status" value="1"/>
</dbReference>
<evidence type="ECO:0000259" key="10">
    <source>
        <dbReference type="PROSITE" id="PS51918"/>
    </source>
</evidence>
<feature type="binding site" evidence="8">
    <location>
        <position position="157"/>
    </location>
    <ligand>
        <name>[4Fe-4S] cluster</name>
        <dbReference type="ChEBI" id="CHEBI:49883"/>
        <label>2</label>
        <note>4Fe-4S-S-AdoMet</note>
    </ligand>
</feature>
<evidence type="ECO:0000313" key="11">
    <source>
        <dbReference type="EMBL" id="TET92511.1"/>
    </source>
</evidence>
<dbReference type="PROSITE" id="PS51918">
    <property type="entry name" value="RADICAL_SAM"/>
    <property type="match status" value="1"/>
</dbReference>
<dbReference type="InterPro" id="IPR006638">
    <property type="entry name" value="Elp3/MiaA/NifB-like_rSAM"/>
</dbReference>
<dbReference type="SFLD" id="SFLDG01061">
    <property type="entry name" value="methylthiotransferase"/>
    <property type="match status" value="1"/>
</dbReference>
<keyword evidence="4 8" id="KW-0949">S-adenosyl-L-methionine</keyword>
<dbReference type="PROSITE" id="PS01278">
    <property type="entry name" value="MTTASE_RADICAL"/>
    <property type="match status" value="1"/>
</dbReference>
<keyword evidence="11" id="KW-0687">Ribonucleoprotein</keyword>
<dbReference type="GO" id="GO:0006400">
    <property type="term" value="P:tRNA modification"/>
    <property type="evidence" value="ECO:0007669"/>
    <property type="project" value="InterPro"/>
</dbReference>
<dbReference type="InterPro" id="IPR007197">
    <property type="entry name" value="rSAM"/>
</dbReference>
<evidence type="ECO:0000256" key="3">
    <source>
        <dbReference type="ARBA" id="ARBA00022679"/>
    </source>
</evidence>
<feature type="domain" description="MTTase N-terminal" evidence="9">
    <location>
        <begin position="1"/>
        <end position="115"/>
    </location>
</feature>
<comment type="catalytic activity">
    <reaction evidence="8">
        <text>L-aspartate(89)-[ribosomal protein uS12]-hydrogen + (sulfur carrier)-SH + AH2 + 2 S-adenosyl-L-methionine = 3-methylsulfanyl-L-aspartate(89)-[ribosomal protein uS12]-hydrogen + (sulfur carrier)-H + 5'-deoxyadenosine + L-methionine + A + S-adenosyl-L-homocysteine + 2 H(+)</text>
        <dbReference type="Rhea" id="RHEA:37087"/>
        <dbReference type="Rhea" id="RHEA-COMP:10460"/>
        <dbReference type="Rhea" id="RHEA-COMP:10461"/>
        <dbReference type="Rhea" id="RHEA-COMP:14737"/>
        <dbReference type="Rhea" id="RHEA-COMP:14739"/>
        <dbReference type="ChEBI" id="CHEBI:13193"/>
        <dbReference type="ChEBI" id="CHEBI:15378"/>
        <dbReference type="ChEBI" id="CHEBI:17319"/>
        <dbReference type="ChEBI" id="CHEBI:17499"/>
        <dbReference type="ChEBI" id="CHEBI:29917"/>
        <dbReference type="ChEBI" id="CHEBI:29961"/>
        <dbReference type="ChEBI" id="CHEBI:57844"/>
        <dbReference type="ChEBI" id="CHEBI:57856"/>
        <dbReference type="ChEBI" id="CHEBI:59789"/>
        <dbReference type="ChEBI" id="CHEBI:64428"/>
        <dbReference type="ChEBI" id="CHEBI:73599"/>
        <dbReference type="EC" id="2.8.4.4"/>
    </reaction>
</comment>
<dbReference type="PANTHER" id="PTHR43837:SF1">
    <property type="entry name" value="RIBOSOMAL PROTEIN US12 METHYLTHIOTRANSFERASE RIMO"/>
    <property type="match status" value="1"/>
</dbReference>
<dbReference type="Pfam" id="PF00919">
    <property type="entry name" value="UPF0004"/>
    <property type="match status" value="1"/>
</dbReference>
<dbReference type="EC" id="2.8.4.4" evidence="8"/>
<dbReference type="GO" id="GO:0051539">
    <property type="term" value="F:4 iron, 4 sulfur cluster binding"/>
    <property type="evidence" value="ECO:0007669"/>
    <property type="project" value="UniProtKB-UniRule"/>
</dbReference>
<dbReference type="GO" id="GO:0035599">
    <property type="term" value="F:aspartic acid methylthiotransferase activity"/>
    <property type="evidence" value="ECO:0007669"/>
    <property type="project" value="TreeGrafter"/>
</dbReference>
<dbReference type="Proteomes" id="UP000316925">
    <property type="component" value="Unassembled WGS sequence"/>
</dbReference>
<dbReference type="NCBIfam" id="TIGR01125">
    <property type="entry name" value="30S ribosomal protein S12 methylthiotransferase RimO"/>
    <property type="match status" value="1"/>
</dbReference>
<evidence type="ECO:0000313" key="12">
    <source>
        <dbReference type="Proteomes" id="UP000316925"/>
    </source>
</evidence>
<feature type="binding site" evidence="8">
    <location>
        <position position="78"/>
    </location>
    <ligand>
        <name>[4Fe-4S] cluster</name>
        <dbReference type="ChEBI" id="CHEBI:49883"/>
        <label>1</label>
    </ligand>
</feature>
<name>A0A523YLS2_UNCAE</name>
<dbReference type="SFLD" id="SFLDS00029">
    <property type="entry name" value="Radical_SAM"/>
    <property type="match status" value="1"/>
</dbReference>
<dbReference type="InterPro" id="IPR058240">
    <property type="entry name" value="rSAM_sf"/>
</dbReference>
<sequence length="444" mass="50898">MKVNLISLGCPKNLVDSEVILGRLGERGYSLTSLPEEADVVVVNTCSFIDKARREADRVIWQISSQKRSSQKLIVCGCLPQLEGRTLFRKYPQVDALLGSSDFPRIDKVLTDLFKGKHHLYSVNEPCFLYNSSFPRLLTTPTSYAYLKIAEGCSNRCSYCLVPRLRGKYRSRPVEDVLREAKALANLGVRELILIAQDTTFYGWDLGQRSSLLLLLEGLEKIEKIQWIRLLYAHPEHFTSSLIKVIANSEKICKYIDLPLQHTHDEILALMRRPKFKATERLVENLREKIPEIVLRTSVIVGFPGEKTKHFDKLLKDVERLKFDWLGAFTYSPEKGTPAYSITPKISSQVKKKRYRQLMKLQQSITLKLNQKRVNKTYPLLVDREKEGHCQFQAPEIDGKTLLQEKYLVGEIFRGRILAVSNVYDLIGKKVNHVSLTTPPSHPR</sequence>
<dbReference type="SFLD" id="SFLDF00274">
    <property type="entry name" value="ribosomal_protein_S12_methylth"/>
    <property type="match status" value="1"/>
</dbReference>
<comment type="caution">
    <text evidence="11">The sequence shown here is derived from an EMBL/GenBank/DDBJ whole genome shotgun (WGS) entry which is preliminary data.</text>
</comment>
<dbReference type="NCBIfam" id="TIGR00089">
    <property type="entry name" value="MiaB/RimO family radical SAM methylthiotransferase"/>
    <property type="match status" value="1"/>
</dbReference>
<dbReference type="SFLD" id="SFLDG01082">
    <property type="entry name" value="B12-binding_domain_containing"/>
    <property type="match status" value="1"/>
</dbReference>
<dbReference type="GO" id="GO:0103039">
    <property type="term" value="F:protein methylthiotransferase activity"/>
    <property type="evidence" value="ECO:0007669"/>
    <property type="project" value="UniProtKB-EC"/>
</dbReference>
<dbReference type="GO" id="GO:0005840">
    <property type="term" value="C:ribosome"/>
    <property type="evidence" value="ECO:0007669"/>
    <property type="project" value="UniProtKB-KW"/>
</dbReference>
<protein>
    <recommendedName>
        <fullName evidence="8">Ribosomal protein uS12 methylthiotransferase RimO</fullName>
        <shortName evidence="8">uS12 MTTase</shortName>
        <shortName evidence="8">uS12 methylthiotransferase</shortName>
        <ecNumber evidence="8">2.8.4.4</ecNumber>
    </recommendedName>
    <alternativeName>
        <fullName evidence="8">Ribosomal protein uS12 (aspartate-C(3))-methylthiotransferase</fullName>
    </alternativeName>
    <alternativeName>
        <fullName evidence="8">Ribosome maturation factor RimO</fullName>
    </alternativeName>
</protein>
<evidence type="ECO:0000259" key="9">
    <source>
        <dbReference type="PROSITE" id="PS51449"/>
    </source>
</evidence>
<keyword evidence="5 8" id="KW-0479">Metal-binding</keyword>
<dbReference type="PANTHER" id="PTHR43837">
    <property type="entry name" value="RIBOSOMAL PROTEIN S12 METHYLTHIOTRANSFERASE RIMO"/>
    <property type="match status" value="1"/>
</dbReference>
<organism evidence="11 12">
    <name type="scientific">Aerophobetes bacterium</name>
    <dbReference type="NCBI Taxonomy" id="2030807"/>
    <lineage>
        <taxon>Bacteria</taxon>
        <taxon>Candidatus Aerophobota</taxon>
    </lineage>
</organism>
<evidence type="ECO:0000256" key="4">
    <source>
        <dbReference type="ARBA" id="ARBA00022691"/>
    </source>
</evidence>
<comment type="subcellular location">
    <subcellularLocation>
        <location evidence="8">Cytoplasm</location>
    </subcellularLocation>
</comment>
<dbReference type="GO" id="GO:0005829">
    <property type="term" value="C:cytosol"/>
    <property type="evidence" value="ECO:0007669"/>
    <property type="project" value="TreeGrafter"/>
</dbReference>
<dbReference type="AlphaFoldDB" id="A0A523YLS2"/>